<name>A0ABY4HBM4_9BACI</name>
<evidence type="ECO:0000256" key="2">
    <source>
        <dbReference type="ARBA" id="ARBA00022692"/>
    </source>
</evidence>
<dbReference type="InterPro" id="IPR003810">
    <property type="entry name" value="Mntp/YtaF"/>
</dbReference>
<dbReference type="PANTHER" id="PTHR35529">
    <property type="entry name" value="MANGANESE EFFLUX PUMP MNTP-RELATED"/>
    <property type="match status" value="1"/>
</dbReference>
<keyword evidence="3 5" id="KW-1133">Transmembrane helix</keyword>
<feature type="transmembrane region" description="Helical" evidence="5">
    <location>
        <begin position="149"/>
        <end position="168"/>
    </location>
</feature>
<keyword evidence="2 5" id="KW-0812">Transmembrane</keyword>
<accession>A0ABY4HBM4</accession>
<evidence type="ECO:0000256" key="4">
    <source>
        <dbReference type="ARBA" id="ARBA00023136"/>
    </source>
</evidence>
<dbReference type="Proteomes" id="UP000830326">
    <property type="component" value="Chromosome"/>
</dbReference>
<dbReference type="PANTHER" id="PTHR35529:SF2">
    <property type="entry name" value="SPORULATION PROTEIN YTAF-RELATED"/>
    <property type="match status" value="1"/>
</dbReference>
<feature type="transmembrane region" description="Helical" evidence="5">
    <location>
        <begin position="180"/>
        <end position="199"/>
    </location>
</feature>
<evidence type="ECO:0000256" key="5">
    <source>
        <dbReference type="SAM" id="Phobius"/>
    </source>
</evidence>
<keyword evidence="1" id="KW-1003">Cell membrane</keyword>
<gene>
    <name evidence="6" type="ORF">MUO15_20800</name>
</gene>
<dbReference type="RefSeq" id="WP_245032417.1">
    <property type="nucleotide sequence ID" value="NZ_CP095075.1"/>
</dbReference>
<evidence type="ECO:0000256" key="1">
    <source>
        <dbReference type="ARBA" id="ARBA00022475"/>
    </source>
</evidence>
<keyword evidence="7" id="KW-1185">Reference proteome</keyword>
<protein>
    <submittedName>
        <fullName evidence="6">Manganese efflux pump</fullName>
    </submittedName>
</protein>
<feature type="transmembrane region" description="Helical" evidence="5">
    <location>
        <begin position="6"/>
        <end position="27"/>
    </location>
</feature>
<dbReference type="Pfam" id="PF02659">
    <property type="entry name" value="Mntp"/>
    <property type="match status" value="2"/>
</dbReference>
<proteinExistence type="predicted"/>
<evidence type="ECO:0000313" key="6">
    <source>
        <dbReference type="EMBL" id="UOR11956.1"/>
    </source>
</evidence>
<reference evidence="6" key="1">
    <citation type="submission" date="2022-04" db="EMBL/GenBank/DDBJ databases">
        <title>Halobacillus sp. isolated from saltern.</title>
        <authorList>
            <person name="Won M."/>
            <person name="Lee C.-M."/>
            <person name="Woen H.-Y."/>
            <person name="Kwon S.-W."/>
        </authorList>
    </citation>
    <scope>NUCLEOTIDE SEQUENCE</scope>
    <source>
        <strain evidence="6">SSHM10-5</strain>
    </source>
</reference>
<sequence length="200" mass="21290">MGTVLFTFLFGLAVSVDSFGIGCMIGLKKISISLKRICVIALLSGSCFLLSASFGQWVKPFIDQTHAERLGALALIGIGLFLLFQFVKSPKKPVADEKAWVQPTRVLQSPETADVDQSGHIKGMEVLILGLALSLDTFAAGFSSSFIGIAPFQAASLIVIMTSIMLYTGVKTGAKLSKKVNNISVLPGMLLIIIGLIKLV</sequence>
<feature type="transmembrane region" description="Helical" evidence="5">
    <location>
        <begin position="70"/>
        <end position="87"/>
    </location>
</feature>
<evidence type="ECO:0000256" key="3">
    <source>
        <dbReference type="ARBA" id="ARBA00022989"/>
    </source>
</evidence>
<organism evidence="6 7">
    <name type="scientific">Halobacillus amylolyticus</name>
    <dbReference type="NCBI Taxonomy" id="2932259"/>
    <lineage>
        <taxon>Bacteria</taxon>
        <taxon>Bacillati</taxon>
        <taxon>Bacillota</taxon>
        <taxon>Bacilli</taxon>
        <taxon>Bacillales</taxon>
        <taxon>Bacillaceae</taxon>
        <taxon>Halobacillus</taxon>
    </lineage>
</organism>
<evidence type="ECO:0000313" key="7">
    <source>
        <dbReference type="Proteomes" id="UP000830326"/>
    </source>
</evidence>
<feature type="transmembrane region" description="Helical" evidence="5">
    <location>
        <begin position="39"/>
        <end position="58"/>
    </location>
</feature>
<dbReference type="EMBL" id="CP095075">
    <property type="protein sequence ID" value="UOR11956.1"/>
    <property type="molecule type" value="Genomic_DNA"/>
</dbReference>
<keyword evidence="4 5" id="KW-0472">Membrane</keyword>